<feature type="region of interest" description="Disordered" evidence="3">
    <location>
        <begin position="220"/>
        <end position="239"/>
    </location>
</feature>
<feature type="compositionally biased region" description="Polar residues" evidence="3">
    <location>
        <begin position="123"/>
        <end position="134"/>
    </location>
</feature>
<evidence type="ECO:0000259" key="4">
    <source>
        <dbReference type="SMART" id="SM00589"/>
    </source>
</evidence>
<sequence length="504" mass="56339">MSNSKDEEGGVPPFSSTVSEEDERAEQERTDSPEPSCVSLRSNRSMDYPTAFKRQNSSPQTEEKRADSPTQSSVSISDRSMDYPTAFKTEEKRADSPTQSSVSISDRSMDYPIVFKTEETRADSPTPSSVSISDRSMDYPTAFQRQNSNPQEVNQTMTKEKRADSAALSSVSLRSNRSMDYPTAFKRQNSSPQTEEKRADSPTPSSVSISDRSMDYPTAFKTEEKRADSPTQSSVSISDRSMDYPTAFQLQNSNPQEVNQTMNKQETSEVGRLTDLDSIFTLLEETMFAYLKNELKTFYILEVFDLKKYSDSEEDLLRLMPVVKASTKALLSCCNLSEKSCKALSSVLSSGSSSLRELDLSNNNLQDSGVELLCEGLKEPRCKLETLRVSGCLITKKGCSSLASALRSNSVLRVLDVSYNNPGDRAVARLSAVRLRSLRVDHGGQQLMTPGLRKYARELTLDPNTANKKLILSDNNRKLTASKETQPYPDDPERFDYWKQLVKD</sequence>
<feature type="compositionally biased region" description="Polar residues" evidence="3">
    <location>
        <begin position="143"/>
        <end position="157"/>
    </location>
</feature>
<feature type="domain" description="SPRY-associated" evidence="4">
    <location>
        <begin position="456"/>
        <end position="503"/>
    </location>
</feature>
<evidence type="ECO:0000313" key="5">
    <source>
        <dbReference type="EMBL" id="KAK5861688.1"/>
    </source>
</evidence>
<dbReference type="Gene3D" id="2.60.120.920">
    <property type="match status" value="1"/>
</dbReference>
<dbReference type="PROSITE" id="PS51450">
    <property type="entry name" value="LRR"/>
    <property type="match status" value="1"/>
</dbReference>
<feature type="compositionally biased region" description="Polar residues" evidence="3">
    <location>
        <begin position="167"/>
        <end position="178"/>
    </location>
</feature>
<dbReference type="PANTHER" id="PTHR24106">
    <property type="entry name" value="NACHT, LRR AND CARD DOMAINS-CONTAINING"/>
    <property type="match status" value="1"/>
</dbReference>
<feature type="compositionally biased region" description="Polar residues" evidence="3">
    <location>
        <begin position="96"/>
        <end position="106"/>
    </location>
</feature>
<gene>
    <name evidence="5" type="ORF">PBY51_017145</name>
</gene>
<feature type="region of interest" description="Disordered" evidence="3">
    <location>
        <begin position="1"/>
        <end position="213"/>
    </location>
</feature>
<protein>
    <recommendedName>
        <fullName evidence="4">SPRY-associated domain-containing protein</fullName>
    </recommendedName>
</protein>
<dbReference type="AlphaFoldDB" id="A0AAN8AIY0"/>
<accession>A0AAN8AIY0</accession>
<dbReference type="InterPro" id="IPR013320">
    <property type="entry name" value="ConA-like_dom_sf"/>
</dbReference>
<evidence type="ECO:0000256" key="2">
    <source>
        <dbReference type="ARBA" id="ARBA00022737"/>
    </source>
</evidence>
<dbReference type="Pfam" id="PF13516">
    <property type="entry name" value="LRR_6"/>
    <property type="match status" value="2"/>
</dbReference>
<evidence type="ECO:0000256" key="3">
    <source>
        <dbReference type="SAM" id="MobiDB-lite"/>
    </source>
</evidence>
<dbReference type="Gene3D" id="3.80.10.10">
    <property type="entry name" value="Ribonuclease Inhibitor"/>
    <property type="match status" value="1"/>
</dbReference>
<evidence type="ECO:0000256" key="1">
    <source>
        <dbReference type="ARBA" id="ARBA00022614"/>
    </source>
</evidence>
<dbReference type="Proteomes" id="UP001346869">
    <property type="component" value="Unassembled WGS sequence"/>
</dbReference>
<dbReference type="SMART" id="SM00589">
    <property type="entry name" value="PRY"/>
    <property type="match status" value="1"/>
</dbReference>
<dbReference type="EMBL" id="JAUZQC010000012">
    <property type="protein sequence ID" value="KAK5861688.1"/>
    <property type="molecule type" value="Genomic_DNA"/>
</dbReference>
<comment type="caution">
    <text evidence="5">The sequence shown here is derived from an EMBL/GenBank/DDBJ whole genome shotgun (WGS) entry which is preliminary data.</text>
</comment>
<dbReference type="SMART" id="SM00368">
    <property type="entry name" value="LRR_RI"/>
    <property type="match status" value="4"/>
</dbReference>
<keyword evidence="6" id="KW-1185">Reference proteome</keyword>
<dbReference type="SUPFAM" id="SSF52047">
    <property type="entry name" value="RNI-like"/>
    <property type="match status" value="1"/>
</dbReference>
<dbReference type="InterPro" id="IPR051261">
    <property type="entry name" value="NLR"/>
</dbReference>
<dbReference type="SUPFAM" id="SSF49899">
    <property type="entry name" value="Concanavalin A-like lectins/glucanases"/>
    <property type="match status" value="1"/>
</dbReference>
<keyword evidence="1" id="KW-0433">Leucine-rich repeat</keyword>
<keyword evidence="2" id="KW-0677">Repeat</keyword>
<organism evidence="5 6">
    <name type="scientific">Eleginops maclovinus</name>
    <name type="common">Patagonian blennie</name>
    <name type="synonym">Eleginus maclovinus</name>
    <dbReference type="NCBI Taxonomy" id="56733"/>
    <lineage>
        <taxon>Eukaryota</taxon>
        <taxon>Metazoa</taxon>
        <taxon>Chordata</taxon>
        <taxon>Craniata</taxon>
        <taxon>Vertebrata</taxon>
        <taxon>Euteleostomi</taxon>
        <taxon>Actinopterygii</taxon>
        <taxon>Neopterygii</taxon>
        <taxon>Teleostei</taxon>
        <taxon>Neoteleostei</taxon>
        <taxon>Acanthomorphata</taxon>
        <taxon>Eupercaria</taxon>
        <taxon>Perciformes</taxon>
        <taxon>Notothenioidei</taxon>
        <taxon>Eleginopidae</taxon>
        <taxon>Eleginops</taxon>
    </lineage>
</organism>
<feature type="compositionally biased region" description="Polar residues" evidence="3">
    <location>
        <begin position="202"/>
        <end position="211"/>
    </location>
</feature>
<proteinExistence type="predicted"/>
<reference evidence="5 6" key="1">
    <citation type="journal article" date="2023" name="Genes (Basel)">
        <title>Chromosome-Level Genome Assembly and Circadian Gene Repertoire of the Patagonia Blennie Eleginops maclovinus-The Closest Ancestral Proxy of Antarctic Cryonotothenioids.</title>
        <authorList>
            <person name="Cheng C.C."/>
            <person name="Rivera-Colon A.G."/>
            <person name="Minhas B.F."/>
            <person name="Wilson L."/>
            <person name="Rayamajhi N."/>
            <person name="Vargas-Chacoff L."/>
            <person name="Catchen J.M."/>
        </authorList>
    </citation>
    <scope>NUCLEOTIDE SEQUENCE [LARGE SCALE GENOMIC DNA]</scope>
    <source>
        <strain evidence="5">JMC-PN-2008</strain>
    </source>
</reference>
<reference evidence="5 6" key="2">
    <citation type="journal article" date="2023" name="Mol. Biol. Evol.">
        <title>Genomics of Secondarily Temperate Adaptation in the Only Non-Antarctic Icefish.</title>
        <authorList>
            <person name="Rivera-Colon A.G."/>
            <person name="Rayamajhi N."/>
            <person name="Minhas B.F."/>
            <person name="Madrigal G."/>
            <person name="Bilyk K.T."/>
            <person name="Yoon V."/>
            <person name="Hune M."/>
            <person name="Gregory S."/>
            <person name="Cheng C.H.C."/>
            <person name="Catchen J.M."/>
        </authorList>
    </citation>
    <scope>NUCLEOTIDE SEQUENCE [LARGE SCALE GENOMIC DNA]</scope>
    <source>
        <strain evidence="5">JMC-PN-2008</strain>
    </source>
</reference>
<feature type="compositionally biased region" description="Polar residues" evidence="3">
    <location>
        <begin position="68"/>
        <end position="78"/>
    </location>
</feature>
<dbReference type="InterPro" id="IPR043136">
    <property type="entry name" value="B30.2/SPRY_sf"/>
</dbReference>
<dbReference type="Pfam" id="PF13765">
    <property type="entry name" value="PRY"/>
    <property type="match status" value="1"/>
</dbReference>
<dbReference type="InterPro" id="IPR001611">
    <property type="entry name" value="Leu-rich_rpt"/>
</dbReference>
<name>A0AAN8AIY0_ELEMC</name>
<dbReference type="InterPro" id="IPR032675">
    <property type="entry name" value="LRR_dom_sf"/>
</dbReference>
<evidence type="ECO:0000313" key="6">
    <source>
        <dbReference type="Proteomes" id="UP001346869"/>
    </source>
</evidence>
<feature type="compositionally biased region" description="Polar residues" evidence="3">
    <location>
        <begin position="229"/>
        <end position="239"/>
    </location>
</feature>
<dbReference type="InterPro" id="IPR006574">
    <property type="entry name" value="PRY"/>
</dbReference>